<keyword evidence="1" id="KW-0472">Membrane</keyword>
<keyword evidence="1" id="KW-1133">Transmembrane helix</keyword>
<organism evidence="2 3">
    <name type="scientific">Calycina marina</name>
    <dbReference type="NCBI Taxonomy" id="1763456"/>
    <lineage>
        <taxon>Eukaryota</taxon>
        <taxon>Fungi</taxon>
        <taxon>Dikarya</taxon>
        <taxon>Ascomycota</taxon>
        <taxon>Pezizomycotina</taxon>
        <taxon>Leotiomycetes</taxon>
        <taxon>Helotiales</taxon>
        <taxon>Pezizellaceae</taxon>
        <taxon>Calycina</taxon>
    </lineage>
</organism>
<gene>
    <name evidence="2" type="ORF">BJ878DRAFT_179678</name>
</gene>
<evidence type="ECO:0000256" key="1">
    <source>
        <dbReference type="SAM" id="Phobius"/>
    </source>
</evidence>
<accession>A0A9P8CEG2</accession>
<feature type="transmembrane region" description="Helical" evidence="1">
    <location>
        <begin position="40"/>
        <end position="58"/>
    </location>
</feature>
<proteinExistence type="predicted"/>
<reference evidence="2" key="1">
    <citation type="journal article" date="2021" name="IMA Fungus">
        <title>Genomic characterization of three marine fungi, including Emericellopsis atlantica sp. nov. with signatures of a generalist lifestyle and marine biomass degradation.</title>
        <authorList>
            <person name="Hagestad O.C."/>
            <person name="Hou L."/>
            <person name="Andersen J.H."/>
            <person name="Hansen E.H."/>
            <person name="Altermark B."/>
            <person name="Li C."/>
            <person name="Kuhnert E."/>
            <person name="Cox R.J."/>
            <person name="Crous P.W."/>
            <person name="Spatafora J.W."/>
            <person name="Lail K."/>
            <person name="Amirebrahimi M."/>
            <person name="Lipzen A."/>
            <person name="Pangilinan J."/>
            <person name="Andreopoulos W."/>
            <person name="Hayes R.D."/>
            <person name="Ng V."/>
            <person name="Grigoriev I.V."/>
            <person name="Jackson S.A."/>
            <person name="Sutton T.D.S."/>
            <person name="Dobson A.D.W."/>
            <person name="Rama T."/>
        </authorList>
    </citation>
    <scope>NUCLEOTIDE SEQUENCE</scope>
    <source>
        <strain evidence="2">TRa3180A</strain>
    </source>
</reference>
<feature type="transmembrane region" description="Helical" evidence="1">
    <location>
        <begin position="12"/>
        <end position="34"/>
    </location>
</feature>
<keyword evidence="1" id="KW-0812">Transmembrane</keyword>
<protein>
    <submittedName>
        <fullName evidence="2">Uncharacterized protein</fullName>
    </submittedName>
</protein>
<comment type="caution">
    <text evidence="2">The sequence shown here is derived from an EMBL/GenBank/DDBJ whole genome shotgun (WGS) entry which is preliminary data.</text>
</comment>
<evidence type="ECO:0000313" key="3">
    <source>
        <dbReference type="Proteomes" id="UP000887226"/>
    </source>
</evidence>
<feature type="non-terminal residue" evidence="2">
    <location>
        <position position="72"/>
    </location>
</feature>
<dbReference type="AlphaFoldDB" id="A0A9P8CEG2"/>
<name>A0A9P8CEG2_9HELO</name>
<dbReference type="Proteomes" id="UP000887226">
    <property type="component" value="Unassembled WGS sequence"/>
</dbReference>
<evidence type="ECO:0000313" key="2">
    <source>
        <dbReference type="EMBL" id="KAG9242281.1"/>
    </source>
</evidence>
<sequence length="72" mass="8061">MHLGNSSFPHFVQPNSASSFYACIFSATCFLSALNKVQTWRVTWSVIVSIYFLPVWLAKGSGSYRSMFTLSS</sequence>
<keyword evidence="3" id="KW-1185">Reference proteome</keyword>
<dbReference type="EMBL" id="MU254092">
    <property type="protein sequence ID" value="KAG9242281.1"/>
    <property type="molecule type" value="Genomic_DNA"/>
</dbReference>